<evidence type="ECO:0000256" key="1">
    <source>
        <dbReference type="ARBA" id="ARBA00023015"/>
    </source>
</evidence>
<dbReference type="FunFam" id="1.10.10.10:FF:000056">
    <property type="entry name" value="IclR family transcriptional regulator"/>
    <property type="match status" value="1"/>
</dbReference>
<organism evidence="8 9">
    <name type="scientific">Formimonas warabiya</name>
    <dbReference type="NCBI Taxonomy" id="1761012"/>
    <lineage>
        <taxon>Bacteria</taxon>
        <taxon>Bacillati</taxon>
        <taxon>Bacillota</taxon>
        <taxon>Clostridia</taxon>
        <taxon>Eubacteriales</taxon>
        <taxon>Peptococcaceae</taxon>
        <taxon>Candidatus Formimonas</taxon>
    </lineage>
</organism>
<protein>
    <recommendedName>
        <fullName evidence="5">Glycerol operon regulatory protein</fullName>
    </recommendedName>
</protein>
<keyword evidence="2" id="KW-0238">DNA-binding</keyword>
<accession>A0A3G1KZ13</accession>
<dbReference type="Gene3D" id="3.30.450.40">
    <property type="match status" value="1"/>
</dbReference>
<dbReference type="Pfam" id="PF01614">
    <property type="entry name" value="IclR_C"/>
    <property type="match status" value="1"/>
</dbReference>
<dbReference type="InterPro" id="IPR005471">
    <property type="entry name" value="Tscrpt_reg_IclR_N"/>
</dbReference>
<dbReference type="Gene3D" id="1.10.10.10">
    <property type="entry name" value="Winged helix-like DNA-binding domain superfamily/Winged helix DNA-binding domain"/>
    <property type="match status" value="1"/>
</dbReference>
<evidence type="ECO:0000259" key="6">
    <source>
        <dbReference type="PROSITE" id="PS51077"/>
    </source>
</evidence>
<dbReference type="PANTHER" id="PTHR30136">
    <property type="entry name" value="HELIX-TURN-HELIX TRANSCRIPTIONAL REGULATOR, ICLR FAMILY"/>
    <property type="match status" value="1"/>
</dbReference>
<dbReference type="SMART" id="SM00346">
    <property type="entry name" value="HTH_ICLR"/>
    <property type="match status" value="1"/>
</dbReference>
<dbReference type="InterPro" id="IPR014757">
    <property type="entry name" value="Tscrpt_reg_IclR_C"/>
</dbReference>
<dbReference type="SUPFAM" id="SSF55781">
    <property type="entry name" value="GAF domain-like"/>
    <property type="match status" value="1"/>
</dbReference>
<proteinExistence type="predicted"/>
<gene>
    <name evidence="8" type="ORF">DCMF_25730</name>
</gene>
<feature type="domain" description="HTH iclR-type" evidence="6">
    <location>
        <begin position="12"/>
        <end position="74"/>
    </location>
</feature>
<evidence type="ECO:0000259" key="7">
    <source>
        <dbReference type="PROSITE" id="PS51078"/>
    </source>
</evidence>
<dbReference type="Pfam" id="PF09339">
    <property type="entry name" value="HTH_IclR"/>
    <property type="match status" value="1"/>
</dbReference>
<dbReference type="Proteomes" id="UP000323521">
    <property type="component" value="Chromosome"/>
</dbReference>
<dbReference type="OrthoDB" id="9791752at2"/>
<dbReference type="InterPro" id="IPR036390">
    <property type="entry name" value="WH_DNA-bd_sf"/>
</dbReference>
<dbReference type="RefSeq" id="WP_148137078.1">
    <property type="nucleotide sequence ID" value="NZ_CP017634.1"/>
</dbReference>
<dbReference type="GO" id="GO:0003700">
    <property type="term" value="F:DNA-binding transcription factor activity"/>
    <property type="evidence" value="ECO:0007669"/>
    <property type="project" value="TreeGrafter"/>
</dbReference>
<dbReference type="EMBL" id="CP017634">
    <property type="protein sequence ID" value="ATW27701.1"/>
    <property type="molecule type" value="Genomic_DNA"/>
</dbReference>
<evidence type="ECO:0000313" key="9">
    <source>
        <dbReference type="Proteomes" id="UP000323521"/>
    </source>
</evidence>
<dbReference type="PROSITE" id="PS51078">
    <property type="entry name" value="ICLR_ED"/>
    <property type="match status" value="1"/>
</dbReference>
<evidence type="ECO:0000256" key="5">
    <source>
        <dbReference type="ARBA" id="ARBA00070406"/>
    </source>
</evidence>
<dbReference type="PANTHER" id="PTHR30136:SF35">
    <property type="entry name" value="HTH-TYPE TRANSCRIPTIONAL REGULATOR RV1719"/>
    <property type="match status" value="1"/>
</dbReference>
<dbReference type="PROSITE" id="PS51077">
    <property type="entry name" value="HTH_ICLR"/>
    <property type="match status" value="1"/>
</dbReference>
<comment type="function">
    <text evidence="4">May be an activator protein for the gylABX operon.</text>
</comment>
<dbReference type="AlphaFoldDB" id="A0A3G1KZ13"/>
<reference evidence="8 9" key="1">
    <citation type="submission" date="2016-10" db="EMBL/GenBank/DDBJ databases">
        <title>Complete Genome Sequence of Peptococcaceae strain DCMF.</title>
        <authorList>
            <person name="Edwards R.J."/>
            <person name="Holland S.I."/>
            <person name="Deshpande N.P."/>
            <person name="Wong Y.K."/>
            <person name="Ertan H."/>
            <person name="Manefield M."/>
            <person name="Russell T.L."/>
            <person name="Lee M.J."/>
        </authorList>
    </citation>
    <scope>NUCLEOTIDE SEQUENCE [LARGE SCALE GENOMIC DNA]</scope>
    <source>
        <strain evidence="8 9">DCMF</strain>
    </source>
</reference>
<sequence length="260" mass="28768">MSDDNKSKSYYVQSVERALQILKAMHAKREDVGITELSKELQVGKSTIHRLITTLEEYGFVQQIPGTGKYRIGWALFELGSEVPKRVGLNEVAKPYLHALCDQTNETAILAVRDGTDTVYVDKAETSQILRMDIQVGTRVPAYCTALGKVLLSGLTNDEIRELYKDKTFKPNTMNTISSLDQLLYHIDNVRLSQYAVDDEEFSLGFRCVAAPIKDISGNIIAGIAVGGPSSRLTKIKLGEDYPLAMDAASRVSTALGYRK</sequence>
<evidence type="ECO:0000256" key="3">
    <source>
        <dbReference type="ARBA" id="ARBA00023163"/>
    </source>
</evidence>
<keyword evidence="3" id="KW-0804">Transcription</keyword>
<dbReference type="GO" id="GO:0045892">
    <property type="term" value="P:negative regulation of DNA-templated transcription"/>
    <property type="evidence" value="ECO:0007669"/>
    <property type="project" value="TreeGrafter"/>
</dbReference>
<dbReference type="InterPro" id="IPR036388">
    <property type="entry name" value="WH-like_DNA-bd_sf"/>
</dbReference>
<evidence type="ECO:0000256" key="4">
    <source>
        <dbReference type="ARBA" id="ARBA00058938"/>
    </source>
</evidence>
<name>A0A3G1KZ13_FORW1</name>
<keyword evidence="9" id="KW-1185">Reference proteome</keyword>
<dbReference type="SUPFAM" id="SSF46785">
    <property type="entry name" value="Winged helix' DNA-binding domain"/>
    <property type="match status" value="1"/>
</dbReference>
<dbReference type="KEGG" id="fwa:DCMF_25730"/>
<feature type="domain" description="IclR-ED" evidence="7">
    <location>
        <begin position="75"/>
        <end position="258"/>
    </location>
</feature>
<dbReference type="InterPro" id="IPR050707">
    <property type="entry name" value="HTH_MetabolicPath_Reg"/>
</dbReference>
<evidence type="ECO:0000256" key="2">
    <source>
        <dbReference type="ARBA" id="ARBA00023125"/>
    </source>
</evidence>
<dbReference type="InterPro" id="IPR029016">
    <property type="entry name" value="GAF-like_dom_sf"/>
</dbReference>
<evidence type="ECO:0000313" key="8">
    <source>
        <dbReference type="EMBL" id="ATW27701.1"/>
    </source>
</evidence>
<keyword evidence="1" id="KW-0805">Transcription regulation</keyword>
<dbReference type="GO" id="GO:0003677">
    <property type="term" value="F:DNA binding"/>
    <property type="evidence" value="ECO:0007669"/>
    <property type="project" value="UniProtKB-KW"/>
</dbReference>